<evidence type="ECO:0000256" key="7">
    <source>
        <dbReference type="ARBA" id="ARBA00047851"/>
    </source>
</evidence>
<protein>
    <recommendedName>
        <fullName evidence="9">Thiamine-phosphate synthase</fullName>
        <shortName evidence="9">TP synthase</shortName>
        <shortName evidence="9">TPS</shortName>
        <ecNumber evidence="9">2.5.1.3</ecNumber>
    </recommendedName>
    <alternativeName>
        <fullName evidence="9">Thiamine-phosphate pyrophosphorylase</fullName>
        <shortName evidence="9">TMP pyrophosphorylase</shortName>
        <shortName evidence="9">TMP-PPase</shortName>
    </alternativeName>
</protein>
<evidence type="ECO:0000256" key="9">
    <source>
        <dbReference type="HAMAP-Rule" id="MF_00097"/>
    </source>
</evidence>
<sequence length="227" mass="24355">MNQDQIRHYLQMYLVVGSVNCKASDPITIVKAALSGGVTLVQFREKGADALQGTELLRLALQIQALCRAEGVPFIINDDVDLALEIDADGVHIGQDDENAEAVRAKIGDRILGVSAHTVSEARFAMQQGADYLGIGPIYPTHSKDDAHEVQGTAILCELRENGIHVPLVGIGGITEERAAEVIKAGADGVAVISAITEAKDVHETVVRMKSKVGNTLRERITSQRLI</sequence>
<dbReference type="GO" id="GO:0000287">
    <property type="term" value="F:magnesium ion binding"/>
    <property type="evidence" value="ECO:0007669"/>
    <property type="project" value="UniProtKB-UniRule"/>
</dbReference>
<evidence type="ECO:0000256" key="10">
    <source>
        <dbReference type="RuleBase" id="RU003826"/>
    </source>
</evidence>
<evidence type="ECO:0000256" key="2">
    <source>
        <dbReference type="ARBA" id="ARBA00022679"/>
    </source>
</evidence>
<proteinExistence type="inferred from homology"/>
<dbReference type="GO" id="GO:0009229">
    <property type="term" value="P:thiamine diphosphate biosynthetic process"/>
    <property type="evidence" value="ECO:0007669"/>
    <property type="project" value="UniProtKB-UniRule"/>
</dbReference>
<keyword evidence="5 9" id="KW-0784">Thiamine biosynthesis</keyword>
<dbReference type="InterPro" id="IPR036206">
    <property type="entry name" value="ThiamineP_synth_sf"/>
</dbReference>
<dbReference type="PANTHER" id="PTHR20857:SF15">
    <property type="entry name" value="THIAMINE-PHOSPHATE SYNTHASE"/>
    <property type="match status" value="1"/>
</dbReference>
<dbReference type="GO" id="GO:0004789">
    <property type="term" value="F:thiamine-phosphate diphosphorylase activity"/>
    <property type="evidence" value="ECO:0007669"/>
    <property type="project" value="UniProtKB-UniRule"/>
</dbReference>
<dbReference type="STRING" id="670482.SAMN04488542_10762"/>
<feature type="binding site" evidence="9">
    <location>
        <position position="97"/>
    </location>
    <ligand>
        <name>Mg(2+)</name>
        <dbReference type="ChEBI" id="CHEBI:18420"/>
    </ligand>
</feature>
<evidence type="ECO:0000256" key="5">
    <source>
        <dbReference type="ARBA" id="ARBA00022977"/>
    </source>
</evidence>
<dbReference type="EMBL" id="FNBG01000007">
    <property type="protein sequence ID" value="SDF21313.1"/>
    <property type="molecule type" value="Genomic_DNA"/>
</dbReference>
<comment type="catalytic activity">
    <reaction evidence="6 9 10">
        <text>4-methyl-5-(2-phosphooxyethyl)-thiazole + 4-amino-2-methyl-5-(diphosphooxymethyl)pyrimidine + H(+) = thiamine phosphate + diphosphate</text>
        <dbReference type="Rhea" id="RHEA:22328"/>
        <dbReference type="ChEBI" id="CHEBI:15378"/>
        <dbReference type="ChEBI" id="CHEBI:33019"/>
        <dbReference type="ChEBI" id="CHEBI:37575"/>
        <dbReference type="ChEBI" id="CHEBI:57841"/>
        <dbReference type="ChEBI" id="CHEBI:58296"/>
        <dbReference type="EC" id="2.5.1.3"/>
    </reaction>
</comment>
<evidence type="ECO:0000256" key="8">
    <source>
        <dbReference type="ARBA" id="ARBA00047883"/>
    </source>
</evidence>
<feature type="binding site" evidence="9">
    <location>
        <begin position="193"/>
        <end position="194"/>
    </location>
    <ligand>
        <name>2-[(2R,5Z)-2-carboxy-4-methylthiazol-5(2H)-ylidene]ethyl phosphate</name>
        <dbReference type="ChEBI" id="CHEBI:62899"/>
    </ligand>
</feature>
<evidence type="ECO:0000313" key="14">
    <source>
        <dbReference type="Proteomes" id="UP000198972"/>
    </source>
</evidence>
<feature type="binding site" evidence="9">
    <location>
        <begin position="42"/>
        <end position="46"/>
    </location>
    <ligand>
        <name>4-amino-2-methyl-5-(diphosphooxymethyl)pyrimidine</name>
        <dbReference type="ChEBI" id="CHEBI:57841"/>
    </ligand>
</feature>
<dbReference type="GO" id="GO:0009228">
    <property type="term" value="P:thiamine biosynthetic process"/>
    <property type="evidence" value="ECO:0007669"/>
    <property type="project" value="UniProtKB-KW"/>
</dbReference>
<dbReference type="HAMAP" id="MF_00097">
    <property type="entry name" value="TMP_synthase"/>
    <property type="match status" value="1"/>
</dbReference>
<dbReference type="UniPathway" id="UPA00060">
    <property type="reaction ID" value="UER00141"/>
</dbReference>
<feature type="binding site" evidence="9">
    <location>
        <begin position="141"/>
        <end position="143"/>
    </location>
    <ligand>
        <name>2-[(2R,5Z)-2-carboxy-4-methylthiazol-5(2H)-ylidene]ethyl phosphate</name>
        <dbReference type="ChEBI" id="CHEBI:62899"/>
    </ligand>
</feature>
<dbReference type="EC" id="2.5.1.3" evidence="9"/>
<feature type="binding site" evidence="9">
    <location>
        <position position="144"/>
    </location>
    <ligand>
        <name>4-amino-2-methyl-5-(diphosphooxymethyl)pyrimidine</name>
        <dbReference type="ChEBI" id="CHEBI:57841"/>
    </ligand>
</feature>
<dbReference type="GO" id="GO:0005737">
    <property type="term" value="C:cytoplasm"/>
    <property type="evidence" value="ECO:0007669"/>
    <property type="project" value="TreeGrafter"/>
</dbReference>
<name>A0A1G7J8W1_9BACL</name>
<evidence type="ECO:0000256" key="11">
    <source>
        <dbReference type="RuleBase" id="RU004253"/>
    </source>
</evidence>
<dbReference type="SUPFAM" id="SSF51391">
    <property type="entry name" value="Thiamin phosphate synthase"/>
    <property type="match status" value="1"/>
</dbReference>
<comment type="catalytic activity">
    <reaction evidence="7 9 10">
        <text>2-(2-carboxy-4-methylthiazol-5-yl)ethyl phosphate + 4-amino-2-methyl-5-(diphosphooxymethyl)pyrimidine + 2 H(+) = thiamine phosphate + CO2 + diphosphate</text>
        <dbReference type="Rhea" id="RHEA:47848"/>
        <dbReference type="ChEBI" id="CHEBI:15378"/>
        <dbReference type="ChEBI" id="CHEBI:16526"/>
        <dbReference type="ChEBI" id="CHEBI:33019"/>
        <dbReference type="ChEBI" id="CHEBI:37575"/>
        <dbReference type="ChEBI" id="CHEBI:57841"/>
        <dbReference type="ChEBI" id="CHEBI:62890"/>
        <dbReference type="EC" id="2.5.1.3"/>
    </reaction>
</comment>
<feature type="binding site" evidence="9">
    <location>
        <position position="78"/>
    </location>
    <ligand>
        <name>Mg(2+)</name>
        <dbReference type="ChEBI" id="CHEBI:18420"/>
    </ligand>
</feature>
<reference evidence="13 14" key="1">
    <citation type="submission" date="2016-10" db="EMBL/GenBank/DDBJ databases">
        <authorList>
            <person name="de Groot N.N."/>
        </authorList>
    </citation>
    <scope>NUCLEOTIDE SEQUENCE [LARGE SCALE GENOMIC DNA]</scope>
    <source>
        <strain evidence="13 14">DSM 28129</strain>
    </source>
</reference>
<comment type="catalytic activity">
    <reaction evidence="8 9 10">
        <text>2-[(2R,5Z)-2-carboxy-4-methylthiazol-5(2H)-ylidene]ethyl phosphate + 4-amino-2-methyl-5-(diphosphooxymethyl)pyrimidine + 2 H(+) = thiamine phosphate + CO2 + diphosphate</text>
        <dbReference type="Rhea" id="RHEA:47844"/>
        <dbReference type="ChEBI" id="CHEBI:15378"/>
        <dbReference type="ChEBI" id="CHEBI:16526"/>
        <dbReference type="ChEBI" id="CHEBI:33019"/>
        <dbReference type="ChEBI" id="CHEBI:37575"/>
        <dbReference type="ChEBI" id="CHEBI:57841"/>
        <dbReference type="ChEBI" id="CHEBI:62899"/>
        <dbReference type="EC" id="2.5.1.3"/>
    </reaction>
</comment>
<evidence type="ECO:0000259" key="12">
    <source>
        <dbReference type="Pfam" id="PF02581"/>
    </source>
</evidence>
<keyword evidence="14" id="KW-1185">Reference proteome</keyword>
<feature type="domain" description="Thiamine phosphate synthase/TenI" evidence="12">
    <location>
        <begin position="12"/>
        <end position="196"/>
    </location>
</feature>
<dbReference type="CDD" id="cd00564">
    <property type="entry name" value="TMP_TenI"/>
    <property type="match status" value="1"/>
</dbReference>
<keyword evidence="2 9" id="KW-0808">Transferase</keyword>
<accession>A0A1G7J8W1</accession>
<dbReference type="RefSeq" id="WP_091228346.1">
    <property type="nucleotide sequence ID" value="NZ_FNBG01000007.1"/>
</dbReference>
<keyword evidence="3 9" id="KW-0479">Metal-binding</keyword>
<dbReference type="NCBIfam" id="TIGR00693">
    <property type="entry name" value="thiE"/>
    <property type="match status" value="1"/>
</dbReference>
<dbReference type="AlphaFoldDB" id="A0A1G7J8W1"/>
<comment type="similarity">
    <text evidence="9 10">Belongs to the thiamine-phosphate synthase family.</text>
</comment>
<feature type="binding site" evidence="9">
    <location>
        <position position="173"/>
    </location>
    <ligand>
        <name>2-[(2R,5Z)-2-carboxy-4-methylthiazol-5(2H)-ylidene]ethyl phosphate</name>
        <dbReference type="ChEBI" id="CHEBI:62899"/>
    </ligand>
</feature>
<comment type="cofactor">
    <cofactor evidence="9">
        <name>Mg(2+)</name>
        <dbReference type="ChEBI" id="CHEBI:18420"/>
    </cofactor>
    <text evidence="9">Binds 1 Mg(2+) ion per subunit.</text>
</comment>
<dbReference type="OrthoDB" id="9812206at2"/>
<dbReference type="FunFam" id="3.20.20.70:FF:000096">
    <property type="entry name" value="Thiamine-phosphate synthase"/>
    <property type="match status" value="1"/>
</dbReference>
<feature type="binding site" evidence="9">
    <location>
        <position position="77"/>
    </location>
    <ligand>
        <name>4-amino-2-methyl-5-(diphosphooxymethyl)pyrimidine</name>
        <dbReference type="ChEBI" id="CHEBI:57841"/>
    </ligand>
</feature>
<evidence type="ECO:0000256" key="4">
    <source>
        <dbReference type="ARBA" id="ARBA00022842"/>
    </source>
</evidence>
<evidence type="ECO:0000256" key="3">
    <source>
        <dbReference type="ARBA" id="ARBA00022723"/>
    </source>
</evidence>
<dbReference type="Pfam" id="PF02581">
    <property type="entry name" value="TMP-TENI"/>
    <property type="match status" value="1"/>
</dbReference>
<gene>
    <name evidence="9" type="primary">thiE</name>
    <name evidence="13" type="ORF">SAMN04488542_10762</name>
</gene>
<evidence type="ECO:0000313" key="13">
    <source>
        <dbReference type="EMBL" id="SDF21313.1"/>
    </source>
</evidence>
<organism evidence="13 14">
    <name type="scientific">Fontibacillus panacisegetis</name>
    <dbReference type="NCBI Taxonomy" id="670482"/>
    <lineage>
        <taxon>Bacteria</taxon>
        <taxon>Bacillati</taxon>
        <taxon>Bacillota</taxon>
        <taxon>Bacilli</taxon>
        <taxon>Bacillales</taxon>
        <taxon>Paenibacillaceae</taxon>
        <taxon>Fontibacillus</taxon>
    </lineage>
</organism>
<dbReference type="Gene3D" id="3.20.20.70">
    <property type="entry name" value="Aldolase class I"/>
    <property type="match status" value="1"/>
</dbReference>
<comment type="pathway">
    <text evidence="1 9 11">Cofactor biosynthesis; thiamine diphosphate biosynthesis; thiamine phosphate from 4-amino-2-methyl-5-diphosphomethylpyrimidine and 4-methyl-5-(2-phosphoethyl)-thiazole: step 1/1.</text>
</comment>
<evidence type="ECO:0000256" key="1">
    <source>
        <dbReference type="ARBA" id="ARBA00005165"/>
    </source>
</evidence>
<comment type="function">
    <text evidence="9">Condenses 4-methyl-5-(beta-hydroxyethyl)thiazole monophosphate (THZ-P) and 2-methyl-4-amino-5-hydroxymethyl pyrimidine pyrophosphate (HMP-PP) to form thiamine monophosphate (TMP).</text>
</comment>
<feature type="binding site" evidence="9">
    <location>
        <position position="115"/>
    </location>
    <ligand>
        <name>4-amino-2-methyl-5-(diphosphooxymethyl)pyrimidine</name>
        <dbReference type="ChEBI" id="CHEBI:57841"/>
    </ligand>
</feature>
<keyword evidence="4 9" id="KW-0460">Magnesium</keyword>
<dbReference type="InterPro" id="IPR022998">
    <property type="entry name" value="ThiamineP_synth_TenI"/>
</dbReference>
<dbReference type="PANTHER" id="PTHR20857">
    <property type="entry name" value="THIAMINE-PHOSPHATE PYROPHOSPHORYLASE"/>
    <property type="match status" value="1"/>
</dbReference>
<evidence type="ECO:0000256" key="6">
    <source>
        <dbReference type="ARBA" id="ARBA00047334"/>
    </source>
</evidence>
<dbReference type="Proteomes" id="UP000198972">
    <property type="component" value="Unassembled WGS sequence"/>
</dbReference>
<dbReference type="InterPro" id="IPR034291">
    <property type="entry name" value="TMP_synthase"/>
</dbReference>
<dbReference type="InterPro" id="IPR013785">
    <property type="entry name" value="Aldolase_TIM"/>
</dbReference>